<dbReference type="InterPro" id="IPR008983">
    <property type="entry name" value="Tumour_necrosis_fac-like_dom"/>
</dbReference>
<comment type="similarity">
    <text evidence="2">Belongs to the tumor necrosis factor family.</text>
</comment>
<dbReference type="Gene3D" id="2.60.120.40">
    <property type="match status" value="1"/>
</dbReference>
<dbReference type="EMBL" id="CALNXJ010000046">
    <property type="protein sequence ID" value="CAH3149684.1"/>
    <property type="molecule type" value="Genomic_DNA"/>
</dbReference>
<keyword evidence="6" id="KW-0812">Transmembrane</keyword>
<dbReference type="GO" id="GO:0005125">
    <property type="term" value="F:cytokine activity"/>
    <property type="evidence" value="ECO:0007669"/>
    <property type="project" value="UniProtKB-KW"/>
</dbReference>
<keyword evidence="9" id="KW-1185">Reference proteome</keyword>
<dbReference type="AlphaFoldDB" id="A0AAU9XIY2"/>
<evidence type="ECO:0000313" key="8">
    <source>
        <dbReference type="EMBL" id="CAH3149684.1"/>
    </source>
</evidence>
<feature type="compositionally biased region" description="Basic and acidic residues" evidence="5">
    <location>
        <begin position="62"/>
        <end position="82"/>
    </location>
</feature>
<keyword evidence="3" id="KW-0202">Cytokine</keyword>
<evidence type="ECO:0000256" key="5">
    <source>
        <dbReference type="SAM" id="MobiDB-lite"/>
    </source>
</evidence>
<evidence type="ECO:0000256" key="6">
    <source>
        <dbReference type="SAM" id="Phobius"/>
    </source>
</evidence>
<organism evidence="8 9">
    <name type="scientific">Pocillopora meandrina</name>
    <dbReference type="NCBI Taxonomy" id="46732"/>
    <lineage>
        <taxon>Eukaryota</taxon>
        <taxon>Metazoa</taxon>
        <taxon>Cnidaria</taxon>
        <taxon>Anthozoa</taxon>
        <taxon>Hexacorallia</taxon>
        <taxon>Scleractinia</taxon>
        <taxon>Astrocoeniina</taxon>
        <taxon>Pocilloporidae</taxon>
        <taxon>Pocillopora</taxon>
    </lineage>
</organism>
<proteinExistence type="inferred from homology"/>
<feature type="domain" description="THD" evidence="7">
    <location>
        <begin position="86"/>
        <end position="230"/>
    </location>
</feature>
<dbReference type="GO" id="GO:0006955">
    <property type="term" value="P:immune response"/>
    <property type="evidence" value="ECO:0007669"/>
    <property type="project" value="InterPro"/>
</dbReference>
<evidence type="ECO:0000313" key="9">
    <source>
        <dbReference type="Proteomes" id="UP001159428"/>
    </source>
</evidence>
<name>A0AAU9XIY2_9CNID</name>
<evidence type="ECO:0000256" key="2">
    <source>
        <dbReference type="ARBA" id="ARBA00008670"/>
    </source>
</evidence>
<feature type="transmembrane region" description="Helical" evidence="6">
    <location>
        <begin position="19"/>
        <end position="41"/>
    </location>
</feature>
<dbReference type="GO" id="GO:0005164">
    <property type="term" value="F:tumor necrosis factor receptor binding"/>
    <property type="evidence" value="ECO:0007669"/>
    <property type="project" value="InterPro"/>
</dbReference>
<evidence type="ECO:0000256" key="4">
    <source>
        <dbReference type="ARBA" id="ARBA00023136"/>
    </source>
</evidence>
<gene>
    <name evidence="8" type="ORF">PMEA_00024447</name>
</gene>
<dbReference type="GO" id="GO:0005615">
    <property type="term" value="C:extracellular space"/>
    <property type="evidence" value="ECO:0007669"/>
    <property type="project" value="UniProtKB-KW"/>
</dbReference>
<sequence length="230" mass="26087">MENPQNTKRGSSPQTPARLIYFCVFLSIVVCLSFVLSVYSFKRVLSLDKEFHSRTELKAKEEEQVASSDRKVAEGKEVDKYSSRKHRSQLPGERQSLIPESILLYGNGKRYALQKTDVVTQWTKANKNGNKIAYRSSVGRVEVMRDGLYFIYSQMCFSGNRNQDTAGHRIFINHEEKMTTVIGRQDTTVACRYHGGAFYLRAHDTIAVKPTAAGQYYMSAKGSFLGVFLI</sequence>
<evidence type="ECO:0000256" key="3">
    <source>
        <dbReference type="ARBA" id="ARBA00022514"/>
    </source>
</evidence>
<keyword evidence="4 6" id="KW-0472">Membrane</keyword>
<feature type="region of interest" description="Disordered" evidence="5">
    <location>
        <begin position="62"/>
        <end position="92"/>
    </location>
</feature>
<accession>A0AAU9XIY2</accession>
<dbReference type="Pfam" id="PF00229">
    <property type="entry name" value="TNF"/>
    <property type="match status" value="1"/>
</dbReference>
<dbReference type="PANTHER" id="PTHR11471">
    <property type="entry name" value="TUMOR NECROSIS FACTOR FAMILY MEMBER"/>
    <property type="match status" value="1"/>
</dbReference>
<comment type="subcellular location">
    <subcellularLocation>
        <location evidence="1">Membrane</location>
    </subcellularLocation>
</comment>
<dbReference type="SUPFAM" id="SSF49842">
    <property type="entry name" value="TNF-like"/>
    <property type="match status" value="1"/>
</dbReference>
<protein>
    <recommendedName>
        <fullName evidence="7">THD domain-containing protein</fullName>
    </recommendedName>
</protein>
<dbReference type="InterPro" id="IPR021184">
    <property type="entry name" value="TNF_CS"/>
</dbReference>
<dbReference type="InterPro" id="IPR006052">
    <property type="entry name" value="TNF_dom"/>
</dbReference>
<comment type="caution">
    <text evidence="8">The sequence shown here is derived from an EMBL/GenBank/DDBJ whole genome shotgun (WGS) entry which is preliminary data.</text>
</comment>
<evidence type="ECO:0000259" key="7">
    <source>
        <dbReference type="PROSITE" id="PS50049"/>
    </source>
</evidence>
<dbReference type="GO" id="GO:0016020">
    <property type="term" value="C:membrane"/>
    <property type="evidence" value="ECO:0007669"/>
    <property type="project" value="UniProtKB-SubCell"/>
</dbReference>
<dbReference type="Proteomes" id="UP001159428">
    <property type="component" value="Unassembled WGS sequence"/>
</dbReference>
<dbReference type="PROSITE" id="PS50049">
    <property type="entry name" value="THD_2"/>
    <property type="match status" value="1"/>
</dbReference>
<reference evidence="8 9" key="1">
    <citation type="submission" date="2022-05" db="EMBL/GenBank/DDBJ databases">
        <authorList>
            <consortium name="Genoscope - CEA"/>
            <person name="William W."/>
        </authorList>
    </citation>
    <scope>NUCLEOTIDE SEQUENCE [LARGE SCALE GENOMIC DNA]</scope>
</reference>
<evidence type="ECO:0000256" key="1">
    <source>
        <dbReference type="ARBA" id="ARBA00004370"/>
    </source>
</evidence>
<dbReference type="PANTHER" id="PTHR11471:SF13">
    <property type="entry name" value="TNF FAMILY PROFILE DOMAIN-CONTAINING PROTEIN"/>
    <property type="match status" value="1"/>
</dbReference>
<keyword evidence="6" id="KW-1133">Transmembrane helix</keyword>
<dbReference type="PROSITE" id="PS00251">
    <property type="entry name" value="THD_1"/>
    <property type="match status" value="1"/>
</dbReference>